<sequence>MTEPTAGANMPNAEQDPTHPAGKQPRKTTDAHAHPDHTLDSPQKPRHSTKPTSSMVPISPATGPSPIHDNDDDAFMDSGQRTPQQMPEPQSEHARTNRESPTARIARNIFIARASSTAILSAAGFQFPTFAKECTKVPSQLAQSPHQCVPSSDGEDTEFISRIGELRVTLNSGWFRRFLSTTTWLMTGFSITMRQAILDDSENWVSLVPFNGGSTLFREVPNIIDIIADLLFKLGIEVEDMSSPFVGQTMPTPNRNTRAGGRGARGNRGAVVAAGVLVDEVAAAAIHLPHPPHTLALNSVITFHVTPVISDTRSWMVGQFHSNLRMSDTMTMAHMLYTIKHCLWHSTEFGNIIGRIIPGTATTPQKIMLFTDTFDLALQPYDIVSGGVSHKCWNLYAAPISHHSSILTQDQEEDMVRQFIRTPEREEMLGLGQGRSLRA</sequence>
<dbReference type="AlphaFoldDB" id="A0A9P5U069"/>
<evidence type="ECO:0000256" key="1">
    <source>
        <dbReference type="SAM" id="MobiDB-lite"/>
    </source>
</evidence>
<evidence type="ECO:0000313" key="2">
    <source>
        <dbReference type="EMBL" id="KAF9060198.1"/>
    </source>
</evidence>
<dbReference type="Proteomes" id="UP000772434">
    <property type="component" value="Unassembled WGS sequence"/>
</dbReference>
<comment type="caution">
    <text evidence="2">The sequence shown here is derived from an EMBL/GenBank/DDBJ whole genome shotgun (WGS) entry which is preliminary data.</text>
</comment>
<proteinExistence type="predicted"/>
<feature type="region of interest" description="Disordered" evidence="1">
    <location>
        <begin position="1"/>
        <end position="102"/>
    </location>
</feature>
<accession>A0A9P5U069</accession>
<dbReference type="EMBL" id="JADNRY010000255">
    <property type="protein sequence ID" value="KAF9060198.1"/>
    <property type="molecule type" value="Genomic_DNA"/>
</dbReference>
<reference evidence="2" key="1">
    <citation type="submission" date="2020-11" db="EMBL/GenBank/DDBJ databases">
        <authorList>
            <consortium name="DOE Joint Genome Institute"/>
            <person name="Ahrendt S."/>
            <person name="Riley R."/>
            <person name="Andreopoulos W."/>
            <person name="Labutti K."/>
            <person name="Pangilinan J."/>
            <person name="Ruiz-Duenas F.J."/>
            <person name="Barrasa J.M."/>
            <person name="Sanchez-Garcia M."/>
            <person name="Camarero S."/>
            <person name="Miyauchi S."/>
            <person name="Serrano A."/>
            <person name="Linde D."/>
            <person name="Babiker R."/>
            <person name="Drula E."/>
            <person name="Ayuso-Fernandez I."/>
            <person name="Pacheco R."/>
            <person name="Padilla G."/>
            <person name="Ferreira P."/>
            <person name="Barriuso J."/>
            <person name="Kellner H."/>
            <person name="Castanera R."/>
            <person name="Alfaro M."/>
            <person name="Ramirez L."/>
            <person name="Pisabarro A.G."/>
            <person name="Kuo A."/>
            <person name="Tritt A."/>
            <person name="Lipzen A."/>
            <person name="He G."/>
            <person name="Yan M."/>
            <person name="Ng V."/>
            <person name="Cullen D."/>
            <person name="Martin F."/>
            <person name="Rosso M.-N."/>
            <person name="Henrissat B."/>
            <person name="Hibbett D."/>
            <person name="Martinez A.T."/>
            <person name="Grigoriev I.V."/>
        </authorList>
    </citation>
    <scope>NUCLEOTIDE SEQUENCE</scope>
    <source>
        <strain evidence="2">AH 40177</strain>
    </source>
</reference>
<feature type="region of interest" description="Disordered" evidence="1">
    <location>
        <begin position="245"/>
        <end position="265"/>
    </location>
</feature>
<feature type="compositionally biased region" description="Polar residues" evidence="1">
    <location>
        <begin position="79"/>
        <end position="88"/>
    </location>
</feature>
<keyword evidence="3" id="KW-1185">Reference proteome</keyword>
<name>A0A9P5U069_9AGAR</name>
<gene>
    <name evidence="2" type="ORF">BDP27DRAFT_1430349</name>
</gene>
<protein>
    <submittedName>
        <fullName evidence="2">Uncharacterized protein</fullName>
    </submittedName>
</protein>
<organism evidence="2 3">
    <name type="scientific">Rhodocollybia butyracea</name>
    <dbReference type="NCBI Taxonomy" id="206335"/>
    <lineage>
        <taxon>Eukaryota</taxon>
        <taxon>Fungi</taxon>
        <taxon>Dikarya</taxon>
        <taxon>Basidiomycota</taxon>
        <taxon>Agaricomycotina</taxon>
        <taxon>Agaricomycetes</taxon>
        <taxon>Agaricomycetidae</taxon>
        <taxon>Agaricales</taxon>
        <taxon>Marasmiineae</taxon>
        <taxon>Omphalotaceae</taxon>
        <taxon>Rhodocollybia</taxon>
    </lineage>
</organism>
<evidence type="ECO:0000313" key="3">
    <source>
        <dbReference type="Proteomes" id="UP000772434"/>
    </source>
</evidence>
<feature type="compositionally biased region" description="Polar residues" evidence="1">
    <location>
        <begin position="245"/>
        <end position="257"/>
    </location>
</feature>
<feature type="compositionally biased region" description="Basic and acidic residues" evidence="1">
    <location>
        <begin position="27"/>
        <end position="39"/>
    </location>
</feature>